<dbReference type="PANTHER" id="PTHR30625">
    <property type="entry name" value="PROTEIN TOLQ"/>
    <property type="match status" value="1"/>
</dbReference>
<evidence type="ECO:0000256" key="2">
    <source>
        <dbReference type="ARBA" id="ARBA00022475"/>
    </source>
</evidence>
<keyword evidence="3 8" id="KW-0812">Transmembrane</keyword>
<keyword evidence="5 8" id="KW-0472">Membrane</keyword>
<dbReference type="InterPro" id="IPR002898">
    <property type="entry name" value="MotA_ExbB_proton_chnl"/>
</dbReference>
<evidence type="ECO:0000256" key="5">
    <source>
        <dbReference type="ARBA" id="ARBA00023136"/>
    </source>
</evidence>
<keyword evidence="6" id="KW-0653">Protein transport</keyword>
<evidence type="ECO:0000256" key="7">
    <source>
        <dbReference type="SAM" id="MobiDB-lite"/>
    </source>
</evidence>
<evidence type="ECO:0000256" key="1">
    <source>
        <dbReference type="ARBA" id="ARBA00004651"/>
    </source>
</evidence>
<reference evidence="10 11" key="1">
    <citation type="submission" date="2019-02" db="EMBL/GenBank/DDBJ databases">
        <title>Deep-cultivation of Planctomycetes and their phenomic and genomic characterization uncovers novel biology.</title>
        <authorList>
            <person name="Wiegand S."/>
            <person name="Jogler M."/>
            <person name="Boedeker C."/>
            <person name="Pinto D."/>
            <person name="Vollmers J."/>
            <person name="Rivas-Marin E."/>
            <person name="Kohn T."/>
            <person name="Peeters S.H."/>
            <person name="Heuer A."/>
            <person name="Rast P."/>
            <person name="Oberbeckmann S."/>
            <person name="Bunk B."/>
            <person name="Jeske O."/>
            <person name="Meyerdierks A."/>
            <person name="Storesund J.E."/>
            <person name="Kallscheuer N."/>
            <person name="Luecker S."/>
            <person name="Lage O.M."/>
            <person name="Pohl T."/>
            <person name="Merkel B.J."/>
            <person name="Hornburger P."/>
            <person name="Mueller R.-W."/>
            <person name="Bruemmer F."/>
            <person name="Labrenz M."/>
            <person name="Spormann A.M."/>
            <person name="Op den Camp H."/>
            <person name="Overmann J."/>
            <person name="Amann R."/>
            <person name="Jetten M.S.M."/>
            <person name="Mascher T."/>
            <person name="Medema M.H."/>
            <person name="Devos D.P."/>
            <person name="Kaster A.-K."/>
            <person name="Ovreas L."/>
            <person name="Rohde M."/>
            <person name="Galperin M.Y."/>
            <person name="Jogler C."/>
        </authorList>
    </citation>
    <scope>NUCLEOTIDE SEQUENCE [LARGE SCALE GENOMIC DNA]</scope>
    <source>
        <strain evidence="10 11">K23_9</strain>
    </source>
</reference>
<dbReference type="GO" id="GO:0017038">
    <property type="term" value="P:protein import"/>
    <property type="evidence" value="ECO:0007669"/>
    <property type="project" value="TreeGrafter"/>
</dbReference>
<evidence type="ECO:0000256" key="8">
    <source>
        <dbReference type="SAM" id="Phobius"/>
    </source>
</evidence>
<keyword evidence="11" id="KW-1185">Reference proteome</keyword>
<comment type="similarity">
    <text evidence="6">Belongs to the exbB/tolQ family.</text>
</comment>
<organism evidence="10 11">
    <name type="scientific">Stieleria marina</name>
    <dbReference type="NCBI Taxonomy" id="1930275"/>
    <lineage>
        <taxon>Bacteria</taxon>
        <taxon>Pseudomonadati</taxon>
        <taxon>Planctomycetota</taxon>
        <taxon>Planctomycetia</taxon>
        <taxon>Pirellulales</taxon>
        <taxon>Pirellulaceae</taxon>
        <taxon>Stieleria</taxon>
    </lineage>
</organism>
<feature type="transmembrane region" description="Helical" evidence="8">
    <location>
        <begin position="213"/>
        <end position="235"/>
    </location>
</feature>
<gene>
    <name evidence="10" type="ORF">K239x_08850</name>
</gene>
<dbReference type="InterPro" id="IPR050790">
    <property type="entry name" value="ExbB/TolQ_transport"/>
</dbReference>
<evidence type="ECO:0000256" key="3">
    <source>
        <dbReference type="ARBA" id="ARBA00022692"/>
    </source>
</evidence>
<dbReference type="AlphaFoldDB" id="A0A517NP85"/>
<sequence precursor="true">MVSGNDEHSSAIPSDSNHAVGGSLKKNPWALSDDASGNSLQSDSVDDNVVSQAGSLGGGLLPLVAGGVVSILFYGIVHVVPWQPLERYFLGHPVAIAATILFWVATAILLFKWWYVNQQWNYLHAIRDRDLIPPQSDSTPADKWIADNDAGFVARRWMATIAALPAASRASQLVHRIEELLTRQSQRGTSKHLADDLRELSGRDADAAHDSLGLVRIIVWAIPMLGFLGTVIGITQTLGGLDFTDGTGAVDRLKSGLYVAFDTTALGLVLSVLAIFIQFPIERSEQQLLATIDHRVGHLISACLPSDDAVDNQVSLVADLCSGIKAAVAESLASQASLWQKTIDEAHQTWQEVQSNNANLIAEAFQGTLAPALKSHASVMAQSSAVTTTTLQKQTQLWEQTMTTNAAALANHHQKMIKQCEQLASVSTQSKAITTLQQSLDTNLERLDATNRGIDRSVAAAAGEGMADAMRTLARAVDILSAQMPDGKNAANQIVQRRAA</sequence>
<dbReference type="Proteomes" id="UP000319817">
    <property type="component" value="Chromosome"/>
</dbReference>
<comment type="subcellular location">
    <subcellularLocation>
        <location evidence="1">Cell membrane</location>
        <topology evidence="1">Multi-pass membrane protein</topology>
    </subcellularLocation>
    <subcellularLocation>
        <location evidence="6">Membrane</location>
        <topology evidence="6">Multi-pass membrane protein</topology>
    </subcellularLocation>
</comment>
<feature type="domain" description="MotA/TolQ/ExbB proton channel" evidence="9">
    <location>
        <begin position="185"/>
        <end position="289"/>
    </location>
</feature>
<feature type="transmembrane region" description="Helical" evidence="8">
    <location>
        <begin position="255"/>
        <end position="277"/>
    </location>
</feature>
<dbReference type="PANTHER" id="PTHR30625:SF11">
    <property type="entry name" value="MOTA_TOLQ_EXBB PROTON CHANNEL DOMAIN-CONTAINING PROTEIN"/>
    <property type="match status" value="1"/>
</dbReference>
<evidence type="ECO:0000313" key="11">
    <source>
        <dbReference type="Proteomes" id="UP000319817"/>
    </source>
</evidence>
<dbReference type="OrthoDB" id="230181at2"/>
<feature type="transmembrane region" description="Helical" evidence="8">
    <location>
        <begin position="94"/>
        <end position="115"/>
    </location>
</feature>
<evidence type="ECO:0000259" key="9">
    <source>
        <dbReference type="Pfam" id="PF01618"/>
    </source>
</evidence>
<keyword evidence="6" id="KW-0813">Transport</keyword>
<keyword evidence="2" id="KW-1003">Cell membrane</keyword>
<name>A0A517NP85_9BACT</name>
<proteinExistence type="inferred from homology"/>
<feature type="transmembrane region" description="Helical" evidence="8">
    <location>
        <begin position="60"/>
        <end position="82"/>
    </location>
</feature>
<protein>
    <submittedName>
        <fullName evidence="10">MotA/TolQ/ExbB proton channel family protein</fullName>
    </submittedName>
</protein>
<evidence type="ECO:0000313" key="10">
    <source>
        <dbReference type="EMBL" id="QDT08942.1"/>
    </source>
</evidence>
<dbReference type="EMBL" id="CP036526">
    <property type="protein sequence ID" value="QDT08942.1"/>
    <property type="molecule type" value="Genomic_DNA"/>
</dbReference>
<dbReference type="GO" id="GO:0005886">
    <property type="term" value="C:plasma membrane"/>
    <property type="evidence" value="ECO:0007669"/>
    <property type="project" value="UniProtKB-SubCell"/>
</dbReference>
<keyword evidence="4 8" id="KW-1133">Transmembrane helix</keyword>
<accession>A0A517NP85</accession>
<dbReference type="RefSeq" id="WP_145416405.1">
    <property type="nucleotide sequence ID" value="NZ_CP036526.1"/>
</dbReference>
<feature type="region of interest" description="Disordered" evidence="7">
    <location>
        <begin position="1"/>
        <end position="20"/>
    </location>
</feature>
<evidence type="ECO:0000256" key="6">
    <source>
        <dbReference type="RuleBase" id="RU004057"/>
    </source>
</evidence>
<dbReference type="Pfam" id="PF01618">
    <property type="entry name" value="MotA_ExbB"/>
    <property type="match status" value="1"/>
</dbReference>
<evidence type="ECO:0000256" key="4">
    <source>
        <dbReference type="ARBA" id="ARBA00022989"/>
    </source>
</evidence>